<protein>
    <submittedName>
        <fullName evidence="1">Uncharacterized protein</fullName>
    </submittedName>
</protein>
<dbReference type="AlphaFoldDB" id="A0A1V6M1X0"/>
<proteinExistence type="predicted"/>
<sequence>MAQILGGPITCLLLAIYCHNHHKEKVSMKRVRGLRIKIQNGARNLETALTTPAYRQAGYHNYKEQILHSDAIT</sequence>
<dbReference type="Proteomes" id="UP000242219">
    <property type="component" value="Unassembled WGS sequence"/>
</dbReference>
<accession>A0A1V6M1X0</accession>
<evidence type="ECO:0000313" key="1">
    <source>
        <dbReference type="EMBL" id="OQD46399.1"/>
    </source>
</evidence>
<evidence type="ECO:0000313" key="2">
    <source>
        <dbReference type="Proteomes" id="UP000242219"/>
    </source>
</evidence>
<name>A0A1V6M1X0_9BACT</name>
<reference evidence="1 2" key="1">
    <citation type="journal article" date="2016" name="Genome Announc.">
        <title>Draft Genome Sequence of the Anaerobic Ammonium-Oxidizing Bacterium 'Candidatus Brocadia sp. 40'.</title>
        <authorList>
            <person name="Ali M."/>
            <person name="Haroon M.F."/>
            <person name="Narita Y."/>
            <person name="Zhang L."/>
            <person name="Rangel Shaw D."/>
            <person name="Okabe S."/>
            <person name="Saikaly P.E."/>
        </authorList>
    </citation>
    <scope>NUCLEOTIDE SEQUENCE [LARGE SCALE GENOMIC DNA]</scope>
    <source>
        <strain evidence="1 2">40</strain>
    </source>
</reference>
<organism evidence="1 2">
    <name type="scientific">Candidatus Brocadia sapporoensis</name>
    <dbReference type="NCBI Taxonomy" id="392547"/>
    <lineage>
        <taxon>Bacteria</taxon>
        <taxon>Pseudomonadati</taxon>
        <taxon>Planctomycetota</taxon>
        <taxon>Candidatus Brocadiia</taxon>
        <taxon>Candidatus Brocadiales</taxon>
        <taxon>Candidatus Brocadiaceae</taxon>
        <taxon>Candidatus Brocadia</taxon>
    </lineage>
</organism>
<gene>
    <name evidence="1" type="ORF">BIY37_03485</name>
</gene>
<keyword evidence="2" id="KW-1185">Reference proteome</keyword>
<dbReference type="EMBL" id="MJUW02000039">
    <property type="protein sequence ID" value="OQD46399.1"/>
    <property type="molecule type" value="Genomic_DNA"/>
</dbReference>
<comment type="caution">
    <text evidence="1">The sequence shown here is derived from an EMBL/GenBank/DDBJ whole genome shotgun (WGS) entry which is preliminary data.</text>
</comment>